<keyword evidence="3" id="KW-1015">Disulfide bond</keyword>
<keyword evidence="4" id="KW-0676">Redox-active center</keyword>
<dbReference type="AlphaFoldDB" id="A0A2W1NRS9"/>
<dbReference type="PROSITE" id="PS51352">
    <property type="entry name" value="THIOREDOXIN_2"/>
    <property type="match status" value="1"/>
</dbReference>
<dbReference type="InterPro" id="IPR036249">
    <property type="entry name" value="Thioredoxin-like_sf"/>
</dbReference>
<gene>
    <name evidence="6" type="ORF">DNU06_00465</name>
</gene>
<feature type="domain" description="Thioredoxin" evidence="5">
    <location>
        <begin position="318"/>
        <end position="457"/>
    </location>
</feature>
<keyword evidence="7" id="KW-1185">Reference proteome</keyword>
<evidence type="ECO:0000256" key="2">
    <source>
        <dbReference type="ARBA" id="ARBA00022748"/>
    </source>
</evidence>
<comment type="subcellular location">
    <subcellularLocation>
        <location evidence="1">Cell envelope</location>
    </subcellularLocation>
</comment>
<dbReference type="InterPro" id="IPR013766">
    <property type="entry name" value="Thioredoxin_domain"/>
</dbReference>
<evidence type="ECO:0000313" key="7">
    <source>
        <dbReference type="Proteomes" id="UP000249248"/>
    </source>
</evidence>
<accession>A0A2W1NRS9</accession>
<dbReference type="Pfam" id="PF08534">
    <property type="entry name" value="Redoxin"/>
    <property type="match status" value="1"/>
</dbReference>
<dbReference type="PANTHER" id="PTHR42852:SF6">
    <property type="entry name" value="THIOL:DISULFIDE INTERCHANGE PROTEIN DSBE"/>
    <property type="match status" value="1"/>
</dbReference>
<protein>
    <recommendedName>
        <fullName evidence="5">Thioredoxin domain-containing protein</fullName>
    </recommendedName>
</protein>
<organism evidence="6 7">
    <name type="scientific">Putridiphycobacter roseus</name>
    <dbReference type="NCBI Taxonomy" id="2219161"/>
    <lineage>
        <taxon>Bacteria</taxon>
        <taxon>Pseudomonadati</taxon>
        <taxon>Bacteroidota</taxon>
        <taxon>Flavobacteriia</taxon>
        <taxon>Flavobacteriales</taxon>
        <taxon>Crocinitomicaceae</taxon>
        <taxon>Putridiphycobacter</taxon>
    </lineage>
</organism>
<reference evidence="6 7" key="1">
    <citation type="submission" date="2018-06" db="EMBL/GenBank/DDBJ databases">
        <title>The draft genome sequence of Crocinitomix sp. SM1701.</title>
        <authorList>
            <person name="Zhang X."/>
        </authorList>
    </citation>
    <scope>NUCLEOTIDE SEQUENCE [LARGE SCALE GENOMIC DNA]</scope>
    <source>
        <strain evidence="6 7">SM1701</strain>
    </source>
</reference>
<sequence length="457" mass="52877">MERTFGPLLLAIILMFCSSQSAKKESSIIFTGKIENPNTNHISLLDLRRNVVLQMNINEEGTFQDTFFVVEGYYYLEDGNENTTVYLKPGFHLNLHLNTTQFDESIIYSGMGAVENNYLAKKALILEDFGKLNYYGFYTKLSEANFLSLADSLYSVQKSFLMGQKNMDAEFKGIELKTLSFNYLQKISNFEGMKRYLTEEKDFQVSDKYPNAYADINLTDEKLLKSPAYLNFVASYLRGEVNLMLDKYDEDYTLLYAQHIVKKVKNIKIKEALLYDVGKWELDNTKELEKVYDLIQGALKKESYLTELSEKYQRLQKVQKGQVSPTFELKDSHDNVIKLEDLKGKLVYIDVWATWCMPCLVEIPHLKELEAHFKGRDIEFVSICAMDTEESWRKMVAEKELRGIQLFAPDLNIPFLVDYMIYGVPKFILLDEEGIIIDANVSRPSDPSLIEMLEKLL</sequence>
<dbReference type="Gene3D" id="3.40.30.10">
    <property type="entry name" value="Glutaredoxin"/>
    <property type="match status" value="1"/>
</dbReference>
<dbReference type="GO" id="GO:0016491">
    <property type="term" value="F:oxidoreductase activity"/>
    <property type="evidence" value="ECO:0007669"/>
    <property type="project" value="InterPro"/>
</dbReference>
<dbReference type="RefSeq" id="WP_111061243.1">
    <property type="nucleotide sequence ID" value="NZ_JBHUCU010000007.1"/>
</dbReference>
<dbReference type="CDD" id="cd02966">
    <property type="entry name" value="TlpA_like_family"/>
    <property type="match status" value="1"/>
</dbReference>
<evidence type="ECO:0000256" key="3">
    <source>
        <dbReference type="ARBA" id="ARBA00023157"/>
    </source>
</evidence>
<evidence type="ECO:0000313" key="6">
    <source>
        <dbReference type="EMBL" id="PZE18342.1"/>
    </source>
</evidence>
<name>A0A2W1NRS9_9FLAO</name>
<dbReference type="OrthoDB" id="743079at2"/>
<dbReference type="GO" id="GO:0030313">
    <property type="term" value="C:cell envelope"/>
    <property type="evidence" value="ECO:0007669"/>
    <property type="project" value="UniProtKB-SubCell"/>
</dbReference>
<keyword evidence="2" id="KW-0201">Cytochrome c-type biogenesis</keyword>
<evidence type="ECO:0000256" key="4">
    <source>
        <dbReference type="ARBA" id="ARBA00023284"/>
    </source>
</evidence>
<comment type="caution">
    <text evidence="6">The sequence shown here is derived from an EMBL/GenBank/DDBJ whole genome shotgun (WGS) entry which is preliminary data.</text>
</comment>
<dbReference type="Proteomes" id="UP000249248">
    <property type="component" value="Unassembled WGS sequence"/>
</dbReference>
<dbReference type="EMBL" id="QKSB01000001">
    <property type="protein sequence ID" value="PZE18342.1"/>
    <property type="molecule type" value="Genomic_DNA"/>
</dbReference>
<evidence type="ECO:0000259" key="5">
    <source>
        <dbReference type="PROSITE" id="PS51352"/>
    </source>
</evidence>
<proteinExistence type="predicted"/>
<evidence type="ECO:0000256" key="1">
    <source>
        <dbReference type="ARBA" id="ARBA00004196"/>
    </source>
</evidence>
<dbReference type="PANTHER" id="PTHR42852">
    <property type="entry name" value="THIOL:DISULFIDE INTERCHANGE PROTEIN DSBE"/>
    <property type="match status" value="1"/>
</dbReference>
<dbReference type="SUPFAM" id="SSF52833">
    <property type="entry name" value="Thioredoxin-like"/>
    <property type="match status" value="1"/>
</dbReference>
<dbReference type="InterPro" id="IPR013740">
    <property type="entry name" value="Redoxin"/>
</dbReference>
<dbReference type="InterPro" id="IPR050553">
    <property type="entry name" value="Thioredoxin_ResA/DsbE_sf"/>
</dbReference>
<dbReference type="GO" id="GO:0017004">
    <property type="term" value="P:cytochrome complex assembly"/>
    <property type="evidence" value="ECO:0007669"/>
    <property type="project" value="UniProtKB-KW"/>
</dbReference>